<dbReference type="InterPro" id="IPR012318">
    <property type="entry name" value="HTH_CRP"/>
</dbReference>
<dbReference type="SUPFAM" id="SSF46785">
    <property type="entry name" value="Winged helix' DNA-binding domain"/>
    <property type="match status" value="1"/>
</dbReference>
<dbReference type="SUPFAM" id="SSF51206">
    <property type="entry name" value="cAMP-binding domain-like"/>
    <property type="match status" value="1"/>
</dbReference>
<dbReference type="STRING" id="1172190.M947_01920"/>
<reference evidence="5 6" key="1">
    <citation type="submission" date="2013-07" db="EMBL/GenBank/DDBJ databases">
        <title>Sulfurimonas hongkongensis AST-10 Genome Sequencing.</title>
        <authorList>
            <person name="Cai L."/>
            <person name="Zhang T."/>
        </authorList>
    </citation>
    <scope>NUCLEOTIDE SEQUENCE [LARGE SCALE GENOMIC DNA]</scope>
    <source>
        <strain evidence="5 6">AST-10</strain>
    </source>
</reference>
<evidence type="ECO:0000259" key="4">
    <source>
        <dbReference type="SMART" id="SM00419"/>
    </source>
</evidence>
<dbReference type="RefSeq" id="WP_021286665.1">
    <property type="nucleotide sequence ID" value="NZ_AUPZ01000002.1"/>
</dbReference>
<keyword evidence="3" id="KW-0804">Transcription</keyword>
<keyword evidence="2" id="KW-0238">DNA-binding</keyword>
<dbReference type="GO" id="GO:0003677">
    <property type="term" value="F:DNA binding"/>
    <property type="evidence" value="ECO:0007669"/>
    <property type="project" value="UniProtKB-KW"/>
</dbReference>
<name>T0JHJ3_9BACT</name>
<evidence type="ECO:0000313" key="5">
    <source>
        <dbReference type="EMBL" id="EQB40585.1"/>
    </source>
</evidence>
<protein>
    <recommendedName>
        <fullName evidence="4">HTH crp-type domain-containing protein</fullName>
    </recommendedName>
</protein>
<proteinExistence type="predicted"/>
<accession>T0JHJ3</accession>
<keyword evidence="6" id="KW-1185">Reference proteome</keyword>
<dbReference type="EMBL" id="AUPZ01000002">
    <property type="protein sequence ID" value="EQB40585.1"/>
    <property type="molecule type" value="Genomic_DNA"/>
</dbReference>
<keyword evidence="1" id="KW-0805">Transcription regulation</keyword>
<dbReference type="InterPro" id="IPR018490">
    <property type="entry name" value="cNMP-bd_dom_sf"/>
</dbReference>
<dbReference type="Gene3D" id="2.60.120.10">
    <property type="entry name" value="Jelly Rolls"/>
    <property type="match status" value="1"/>
</dbReference>
<evidence type="ECO:0000313" key="6">
    <source>
        <dbReference type="Proteomes" id="UP000015520"/>
    </source>
</evidence>
<evidence type="ECO:0000256" key="3">
    <source>
        <dbReference type="ARBA" id="ARBA00023163"/>
    </source>
</evidence>
<evidence type="ECO:0000256" key="1">
    <source>
        <dbReference type="ARBA" id="ARBA00023015"/>
    </source>
</evidence>
<dbReference type="AlphaFoldDB" id="T0JHJ3"/>
<dbReference type="PATRIC" id="fig|1172190.3.peg.374"/>
<dbReference type="InterPro" id="IPR014710">
    <property type="entry name" value="RmlC-like_jellyroll"/>
</dbReference>
<gene>
    <name evidence="5" type="ORF">M947_01920</name>
</gene>
<dbReference type="InterPro" id="IPR036390">
    <property type="entry name" value="WH_DNA-bd_sf"/>
</dbReference>
<dbReference type="GO" id="GO:0006355">
    <property type="term" value="P:regulation of DNA-templated transcription"/>
    <property type="evidence" value="ECO:0007669"/>
    <property type="project" value="InterPro"/>
</dbReference>
<dbReference type="InterPro" id="IPR036388">
    <property type="entry name" value="WH-like_DNA-bd_sf"/>
</dbReference>
<dbReference type="Proteomes" id="UP000015520">
    <property type="component" value="Unassembled WGS sequence"/>
</dbReference>
<dbReference type="OrthoDB" id="5338728at2"/>
<sequence>MSIREILESLIFFSSLDAKEIELLSSFCTLTTYANEYVLHYENEQSQNLEFLISGLAKSYKIDKHKNEIFLYYIYKNSLLSEIESFKSQTLNFFSNISIVEESLVLNIDYGLFKENFLDKQKLCLELSCEVNERSQKLQSLINREFIYDSVQKVSMMLHSDLEMFNKLKRHDISLILHIQPATLSRVLNRLKRNNIIDIIHGRIKVLDSKALKEVAND</sequence>
<feature type="domain" description="HTH crp-type" evidence="4">
    <location>
        <begin position="159"/>
        <end position="208"/>
    </location>
</feature>
<dbReference type="Gene3D" id="1.10.10.10">
    <property type="entry name" value="Winged helix-like DNA-binding domain superfamily/Winged helix DNA-binding domain"/>
    <property type="match status" value="1"/>
</dbReference>
<comment type="caution">
    <text evidence="5">The sequence shown here is derived from an EMBL/GenBank/DDBJ whole genome shotgun (WGS) entry which is preliminary data.</text>
</comment>
<dbReference type="SMART" id="SM00419">
    <property type="entry name" value="HTH_CRP"/>
    <property type="match status" value="1"/>
</dbReference>
<organism evidence="5 6">
    <name type="scientific">Sulfurimonas hongkongensis</name>
    <dbReference type="NCBI Taxonomy" id="1172190"/>
    <lineage>
        <taxon>Bacteria</taxon>
        <taxon>Pseudomonadati</taxon>
        <taxon>Campylobacterota</taxon>
        <taxon>Epsilonproteobacteria</taxon>
        <taxon>Campylobacterales</taxon>
        <taxon>Sulfurimonadaceae</taxon>
        <taxon>Sulfurimonas</taxon>
    </lineage>
</organism>
<dbReference type="Pfam" id="PF13545">
    <property type="entry name" value="HTH_Crp_2"/>
    <property type="match status" value="1"/>
</dbReference>
<evidence type="ECO:0000256" key="2">
    <source>
        <dbReference type="ARBA" id="ARBA00023125"/>
    </source>
</evidence>
<dbReference type="eggNOG" id="COG0664">
    <property type="taxonomic scope" value="Bacteria"/>
</dbReference>